<gene>
    <name evidence="5" type="ORF">FRX48_02448</name>
</gene>
<dbReference type="Pfam" id="PF01408">
    <property type="entry name" value="GFO_IDH_MocA"/>
    <property type="match status" value="1"/>
</dbReference>
<comment type="caution">
    <text evidence="5">The sequence shown here is derived from an EMBL/GenBank/DDBJ whole genome shotgun (WGS) entry which is preliminary data.</text>
</comment>
<dbReference type="AlphaFoldDB" id="A0A5M8PYJ0"/>
<evidence type="ECO:0000256" key="2">
    <source>
        <dbReference type="ARBA" id="ARBA00023002"/>
    </source>
</evidence>
<dbReference type="GO" id="GO:0000166">
    <property type="term" value="F:nucleotide binding"/>
    <property type="evidence" value="ECO:0007669"/>
    <property type="project" value="InterPro"/>
</dbReference>
<proteinExistence type="inferred from homology"/>
<name>A0A5M8PYJ0_9LECA</name>
<feature type="domain" description="GFO/IDH/MocA-like oxidoreductase" evidence="4">
    <location>
        <begin position="138"/>
        <end position="258"/>
    </location>
</feature>
<organism evidence="5 6">
    <name type="scientific">Lasallia pustulata</name>
    <dbReference type="NCBI Taxonomy" id="136370"/>
    <lineage>
        <taxon>Eukaryota</taxon>
        <taxon>Fungi</taxon>
        <taxon>Dikarya</taxon>
        <taxon>Ascomycota</taxon>
        <taxon>Pezizomycotina</taxon>
        <taxon>Lecanoromycetes</taxon>
        <taxon>OSLEUM clade</taxon>
        <taxon>Umbilicariomycetidae</taxon>
        <taxon>Umbilicariales</taxon>
        <taxon>Umbilicariaceae</taxon>
        <taxon>Lasallia</taxon>
    </lineage>
</organism>
<evidence type="ECO:0000256" key="1">
    <source>
        <dbReference type="ARBA" id="ARBA00010928"/>
    </source>
</evidence>
<accession>A0A5M8PYJ0</accession>
<dbReference type="Proteomes" id="UP000324767">
    <property type="component" value="Unassembled WGS sequence"/>
</dbReference>
<dbReference type="InterPro" id="IPR036291">
    <property type="entry name" value="NAD(P)-bd_dom_sf"/>
</dbReference>
<dbReference type="Gene3D" id="3.40.50.720">
    <property type="entry name" value="NAD(P)-binding Rossmann-like Domain"/>
    <property type="match status" value="1"/>
</dbReference>
<dbReference type="OrthoDB" id="446809at2759"/>
<dbReference type="SUPFAM" id="SSF51735">
    <property type="entry name" value="NAD(P)-binding Rossmann-fold domains"/>
    <property type="match status" value="1"/>
</dbReference>
<dbReference type="EMBL" id="VXIT01000003">
    <property type="protein sequence ID" value="KAA6414086.1"/>
    <property type="molecule type" value="Genomic_DNA"/>
</dbReference>
<dbReference type="SUPFAM" id="SSF55347">
    <property type="entry name" value="Glyceraldehyde-3-phosphate dehydrogenase-like, C-terminal domain"/>
    <property type="match status" value="1"/>
</dbReference>
<dbReference type="InterPro" id="IPR055170">
    <property type="entry name" value="GFO_IDH_MocA-like_dom"/>
</dbReference>
<dbReference type="GO" id="GO:0016491">
    <property type="term" value="F:oxidoreductase activity"/>
    <property type="evidence" value="ECO:0007669"/>
    <property type="project" value="UniProtKB-KW"/>
</dbReference>
<feature type="domain" description="Gfo/Idh/MocA-like oxidoreductase N-terminal" evidence="3">
    <location>
        <begin position="7"/>
        <end position="123"/>
    </location>
</feature>
<evidence type="ECO:0000259" key="3">
    <source>
        <dbReference type="Pfam" id="PF01408"/>
    </source>
</evidence>
<dbReference type="Pfam" id="PF22725">
    <property type="entry name" value="GFO_IDH_MocA_C3"/>
    <property type="match status" value="1"/>
</dbReference>
<comment type="similarity">
    <text evidence="1">Belongs to the Gfo/Idh/MocA family.</text>
</comment>
<evidence type="ECO:0000313" key="6">
    <source>
        <dbReference type="Proteomes" id="UP000324767"/>
    </source>
</evidence>
<evidence type="ECO:0000259" key="4">
    <source>
        <dbReference type="Pfam" id="PF22725"/>
    </source>
</evidence>
<reference evidence="5 6" key="1">
    <citation type="submission" date="2019-09" db="EMBL/GenBank/DDBJ databases">
        <title>The hologenome of the rock-dwelling lichen Lasallia pustulata.</title>
        <authorList>
            <person name="Greshake Tzovaras B."/>
            <person name="Segers F."/>
            <person name="Bicker A."/>
            <person name="Dal Grande F."/>
            <person name="Otte J."/>
            <person name="Hankeln T."/>
            <person name="Schmitt I."/>
            <person name="Ebersberger I."/>
        </authorList>
    </citation>
    <scope>NUCLEOTIDE SEQUENCE [LARGE SCALE GENOMIC DNA]</scope>
    <source>
        <strain evidence="5">A1-1</strain>
    </source>
</reference>
<protein>
    <submittedName>
        <fullName evidence="5">NAD-binding Rossmann fold oxidoreductase family</fullName>
    </submittedName>
</protein>
<evidence type="ECO:0000313" key="5">
    <source>
        <dbReference type="EMBL" id="KAA6414086.1"/>
    </source>
</evidence>
<keyword evidence="2" id="KW-0560">Oxidoreductase</keyword>
<dbReference type="PANTHER" id="PTHR42840">
    <property type="entry name" value="NAD(P)-BINDING ROSSMANN-FOLD SUPERFAMILY PROTEIN-RELATED"/>
    <property type="match status" value="1"/>
</dbReference>
<dbReference type="GO" id="GO:0006740">
    <property type="term" value="P:NADPH regeneration"/>
    <property type="evidence" value="ECO:0007669"/>
    <property type="project" value="TreeGrafter"/>
</dbReference>
<dbReference type="InterPro" id="IPR000683">
    <property type="entry name" value="Gfo/Idh/MocA-like_OxRdtase_N"/>
</dbReference>
<sequence>MAPAKLKIGCAGLGRMGKRHAFHFLNRTPRAELVAASTPDDAEIQWAKVHLEPYGVRLYKDYDEMLKQEGLQAVVIASVTSVHADQAIKAINANKHVLCEKPLSTSVEISQSVVDAAKTRPHLKVMCGFSRRFDASYRDAWTKIDSGLIGRPSIVRSQTCDKLDPSGFFVAYAEFSGGIFVDCSIHDIDLALWVFGQDSIVKSVVSSGITAVQPELRRHGDRDNAVGIVEFYGGKMAYFYASRELAARGPRRGGVEFYGGEDVVYAAGQVVDQRKINLVNIYEATGIRREIPGDYYGRFEEAFVEEAKEFTKACLEDGKVPMKLTGAVQAVKIGCALQESLVTGKKIWFDETGRRAERGQL</sequence>
<dbReference type="GO" id="GO:0005737">
    <property type="term" value="C:cytoplasm"/>
    <property type="evidence" value="ECO:0007669"/>
    <property type="project" value="TreeGrafter"/>
</dbReference>
<dbReference type="FunFam" id="3.40.50.720:FF:000132">
    <property type="entry name" value="NAD-binding Rossmann fold oxidoreductase"/>
    <property type="match status" value="1"/>
</dbReference>
<dbReference type="Gene3D" id="3.30.360.10">
    <property type="entry name" value="Dihydrodipicolinate Reductase, domain 2"/>
    <property type="match status" value="1"/>
</dbReference>
<dbReference type="PANTHER" id="PTHR42840:SF3">
    <property type="entry name" value="BINDING ROSSMANN FOLD OXIDOREDUCTASE, PUTATIVE (AFU_ORTHOLOGUE AFUA_2G10240)-RELATED"/>
    <property type="match status" value="1"/>
</dbReference>